<organism evidence="1 2">
    <name type="scientific">Flavobacterium cupreum</name>
    <dbReference type="NCBI Taxonomy" id="2133766"/>
    <lineage>
        <taxon>Bacteria</taxon>
        <taxon>Pseudomonadati</taxon>
        <taxon>Bacteroidota</taxon>
        <taxon>Flavobacteriia</taxon>
        <taxon>Flavobacteriales</taxon>
        <taxon>Flavobacteriaceae</taxon>
        <taxon>Flavobacterium</taxon>
    </lineage>
</organism>
<dbReference type="OrthoDB" id="1261979at2"/>
<keyword evidence="2" id="KW-1185">Reference proteome</keyword>
<dbReference type="RefSeq" id="WP_127338406.1">
    <property type="nucleotide sequence ID" value="NZ_QWDM01000006.1"/>
</dbReference>
<evidence type="ECO:0000313" key="1">
    <source>
        <dbReference type="EMBL" id="RUT70319.1"/>
    </source>
</evidence>
<dbReference type="EMBL" id="QWDM01000006">
    <property type="protein sequence ID" value="RUT70319.1"/>
    <property type="molecule type" value="Genomic_DNA"/>
</dbReference>
<evidence type="ECO:0000313" key="2">
    <source>
        <dbReference type="Proteomes" id="UP000288102"/>
    </source>
</evidence>
<proteinExistence type="predicted"/>
<dbReference type="Proteomes" id="UP000288102">
    <property type="component" value="Unassembled WGS sequence"/>
</dbReference>
<name>A0A434A7C5_9FLAO</name>
<dbReference type="AlphaFoldDB" id="A0A434A7C5"/>
<reference evidence="2" key="1">
    <citation type="journal article" date="2019" name="Syst. Appl. Microbiol.">
        <title>Flavobacterium circumlabens sp. nov. and Flavobacterium cupreum sp. nov., two psychrotrophic species isolated from Antarctic environmental samples.</title>
        <authorList>
            <person name="Kralova S."/>
            <person name="Busse H.-J."/>
            <person name="Svec P."/>
            <person name="Maslanova I."/>
            <person name="Stankova E."/>
            <person name="Bartak M."/>
            <person name="Sedlacek I."/>
        </authorList>
    </citation>
    <scope>NUCLEOTIDE SEQUENCE [LARGE SCALE GENOMIC DNA]</scope>
    <source>
        <strain evidence="2">CCM 8825</strain>
    </source>
</reference>
<protein>
    <submittedName>
        <fullName evidence="1">Uncharacterized protein</fullName>
    </submittedName>
</protein>
<sequence>MEKITLVEPGQEIYPPGVLIKKPAEYLKRGKVSFPDKFTKDLFSPVVEAYYLDNKLSVRAVIFVTHEESKHLDLSVYQNCYISLDGKAQLQFFVSYDLKGTEGHDFYIYEVSFNADEIPYEGGLESIKTIQTFLWDIDPITSRGTETTVQPGTGTGVGHP</sequence>
<gene>
    <name evidence="1" type="ORF">D0817_10915</name>
</gene>
<comment type="caution">
    <text evidence="1">The sequence shown here is derived from an EMBL/GenBank/DDBJ whole genome shotgun (WGS) entry which is preliminary data.</text>
</comment>
<accession>A0A434A7C5</accession>